<dbReference type="EMBL" id="UGIF01000002">
    <property type="protein sequence ID" value="STP30059.1"/>
    <property type="molecule type" value="Genomic_DNA"/>
</dbReference>
<dbReference type="RefSeq" id="WP_115234487.1">
    <property type="nucleotide sequence ID" value="NZ_UGIF01000002.1"/>
</dbReference>
<dbReference type="PANTHER" id="PTHR33803:SF3">
    <property type="entry name" value="BLL1974 PROTEIN"/>
    <property type="match status" value="1"/>
</dbReference>
<proteinExistence type="predicted"/>
<evidence type="ECO:0000259" key="3">
    <source>
        <dbReference type="Pfam" id="PF13586"/>
    </source>
</evidence>
<evidence type="ECO:0000256" key="1">
    <source>
        <dbReference type="SAM" id="MobiDB-lite"/>
    </source>
</evidence>
<gene>
    <name evidence="4" type="ORF">NCTC8129_00110</name>
    <name evidence="5" type="ORF">NCTC8129_02295</name>
    <name evidence="6" type="ORF">NCTC8129_02592</name>
    <name evidence="7" type="ORF">NCTC8129_03197</name>
</gene>
<dbReference type="Proteomes" id="UP000254070">
    <property type="component" value="Unassembled WGS sequence"/>
</dbReference>
<dbReference type="AlphaFoldDB" id="A0A377KMF4"/>
<name>A0A377KMF4_9ENTE</name>
<feature type="domain" description="Transposase DDE" evidence="3">
    <location>
        <begin position="360"/>
        <end position="448"/>
    </location>
</feature>
<dbReference type="InterPro" id="IPR047710">
    <property type="entry name" value="Transpos_IS5-like"/>
</dbReference>
<sequence length="474" mass="54828">MYKKQTNRQLTIYDFDQPLGLTMNPENRWVKKADSIPWSVIEDKYAALFSSDRGNIAKPVRMALGALIIQSEFQYADTEVVNQIRENPYLQYFVGLPSYKDEKPFDASSMVHFRKRLSSEILIEINELILKPIEDGADDSQADDNDNSDDNDASGSKNEGTLILDATCAPSEIKFPQDTELLNECREKLEGIIDEICEANHLPKPRTYRKIARRDYLNIARKKKKSGKQIRKAIGKQLNYIRRDLGYIDAFMEQGYTLRAKQVDLLGTLRKLYQQQLYMHTIRTHKVQDRIVSISQPFIRPIVRGKAKNPVEFGAKLDMSITNGYARIEKISFDAYNESECLIVAVERYKERMGVYPERVLADKIYRNRTNLSYCKELGIRLSGPSLGRPKKDQKIDKKQEYSDNCDRVEVERGFSLAKRKFGLRLIRTRLEETSLCVIALSILTMNLSKVSLRIFFTFIQWMSSPRIEPLMKP</sequence>
<feature type="compositionally biased region" description="Acidic residues" evidence="1">
    <location>
        <begin position="136"/>
        <end position="152"/>
    </location>
</feature>
<organism evidence="6 8">
    <name type="scientific">Enterococcus durans</name>
    <dbReference type="NCBI Taxonomy" id="53345"/>
    <lineage>
        <taxon>Bacteria</taxon>
        <taxon>Bacillati</taxon>
        <taxon>Bacillota</taxon>
        <taxon>Bacilli</taxon>
        <taxon>Lactobacillales</taxon>
        <taxon>Enterococcaceae</taxon>
        <taxon>Enterococcus</taxon>
    </lineage>
</organism>
<evidence type="ECO:0000313" key="6">
    <source>
        <dbReference type="EMBL" id="STP30349.1"/>
    </source>
</evidence>
<evidence type="ECO:0000313" key="5">
    <source>
        <dbReference type="EMBL" id="STP30059.1"/>
    </source>
</evidence>
<reference evidence="6 8" key="1">
    <citation type="submission" date="2018-06" db="EMBL/GenBank/DDBJ databases">
        <authorList>
            <consortium name="Pathogen Informatics"/>
            <person name="Doyle S."/>
        </authorList>
    </citation>
    <scope>NUCLEOTIDE SEQUENCE [LARGE SCALE GENOMIC DNA]</scope>
    <source>
        <strain evidence="6 8">NCTC8129</strain>
    </source>
</reference>
<dbReference type="InterPro" id="IPR025668">
    <property type="entry name" value="Tnp_DDE_dom"/>
</dbReference>
<dbReference type="PANTHER" id="PTHR33803">
    <property type="entry name" value="IS1478 TRANSPOSASE"/>
    <property type="match status" value="1"/>
</dbReference>
<accession>A0A377KMF4</accession>
<dbReference type="EMBL" id="UGIF01000002">
    <property type="protein sequence ID" value="STP30349.1"/>
    <property type="molecule type" value="Genomic_DNA"/>
</dbReference>
<feature type="region of interest" description="Disordered" evidence="1">
    <location>
        <begin position="136"/>
        <end position="159"/>
    </location>
</feature>
<evidence type="ECO:0000259" key="2">
    <source>
        <dbReference type="Pfam" id="PF05598"/>
    </source>
</evidence>
<dbReference type="Pfam" id="PF13586">
    <property type="entry name" value="DDE_Tnp_1_2"/>
    <property type="match status" value="1"/>
</dbReference>
<dbReference type="NCBIfam" id="NF033578">
    <property type="entry name" value="transpos_IS5_1"/>
    <property type="match status" value="1"/>
</dbReference>
<feature type="domain" description="Transposase InsH N-terminal" evidence="2">
    <location>
        <begin position="25"/>
        <end position="116"/>
    </location>
</feature>
<evidence type="ECO:0000313" key="4">
    <source>
        <dbReference type="EMBL" id="STP27998.1"/>
    </source>
</evidence>
<dbReference type="EMBL" id="UGIF01000002">
    <property type="protein sequence ID" value="STP30940.1"/>
    <property type="molecule type" value="Genomic_DNA"/>
</dbReference>
<evidence type="ECO:0000313" key="8">
    <source>
        <dbReference type="Proteomes" id="UP000254070"/>
    </source>
</evidence>
<protein>
    <submittedName>
        <fullName evidence="6">Transposase domain (DUF772)</fullName>
    </submittedName>
</protein>
<dbReference type="EMBL" id="UGIF01000002">
    <property type="protein sequence ID" value="STP27998.1"/>
    <property type="molecule type" value="Genomic_DNA"/>
</dbReference>
<dbReference type="InterPro" id="IPR008490">
    <property type="entry name" value="Transposase_InsH_N"/>
</dbReference>
<evidence type="ECO:0000313" key="7">
    <source>
        <dbReference type="EMBL" id="STP30940.1"/>
    </source>
</evidence>
<dbReference type="Pfam" id="PF05598">
    <property type="entry name" value="DUF772"/>
    <property type="match status" value="1"/>
</dbReference>